<evidence type="ECO:0000256" key="1">
    <source>
        <dbReference type="ARBA" id="ARBA00004370"/>
    </source>
</evidence>
<keyword evidence="8" id="KW-1185">Reference proteome</keyword>
<reference evidence="7 8" key="1">
    <citation type="submission" date="2018-10" db="EMBL/GenBank/DDBJ databases">
        <title>Genomic Encyclopedia of Archaeal and Bacterial Type Strains, Phase II (KMG-II): from individual species to whole genera.</title>
        <authorList>
            <person name="Goeker M."/>
        </authorList>
    </citation>
    <scope>NUCLEOTIDE SEQUENCE [LARGE SCALE GENOMIC DNA]</scope>
    <source>
        <strain evidence="7 8">DSM 19839</strain>
    </source>
</reference>
<evidence type="ECO:0000313" key="8">
    <source>
        <dbReference type="Proteomes" id="UP000276282"/>
    </source>
</evidence>
<keyword evidence="5 6" id="KW-0472">Membrane</keyword>
<proteinExistence type="inferred from homology"/>
<accession>A0A495PRI7</accession>
<protein>
    <submittedName>
        <fullName evidence="7">Uncharacterized membrane protein YqaE (UPF0057 family)</fullName>
    </submittedName>
</protein>
<evidence type="ECO:0000256" key="3">
    <source>
        <dbReference type="ARBA" id="ARBA00022692"/>
    </source>
</evidence>
<feature type="transmembrane region" description="Helical" evidence="6">
    <location>
        <begin position="21"/>
        <end position="40"/>
    </location>
</feature>
<dbReference type="PANTHER" id="PTHR21659:SF112">
    <property type="entry name" value="PROTEIN SNA2-RELATED"/>
    <property type="match status" value="1"/>
</dbReference>
<keyword evidence="3 6" id="KW-0812">Transmembrane</keyword>
<dbReference type="Pfam" id="PF01679">
    <property type="entry name" value="Pmp3"/>
    <property type="match status" value="1"/>
</dbReference>
<evidence type="ECO:0000256" key="6">
    <source>
        <dbReference type="SAM" id="Phobius"/>
    </source>
</evidence>
<dbReference type="Proteomes" id="UP000276282">
    <property type="component" value="Unassembled WGS sequence"/>
</dbReference>
<dbReference type="InterPro" id="IPR000612">
    <property type="entry name" value="PMP3"/>
</dbReference>
<comment type="subcellular location">
    <subcellularLocation>
        <location evidence="1">Membrane</location>
    </subcellularLocation>
</comment>
<dbReference type="AlphaFoldDB" id="A0A495PRI7"/>
<evidence type="ECO:0000256" key="5">
    <source>
        <dbReference type="ARBA" id="ARBA00023136"/>
    </source>
</evidence>
<evidence type="ECO:0000256" key="2">
    <source>
        <dbReference type="ARBA" id="ARBA00009530"/>
    </source>
</evidence>
<keyword evidence="4 6" id="KW-1133">Transmembrane helix</keyword>
<dbReference type="GO" id="GO:0016020">
    <property type="term" value="C:membrane"/>
    <property type="evidence" value="ECO:0007669"/>
    <property type="project" value="UniProtKB-SubCell"/>
</dbReference>
<sequence>MKNMGFYKGLANFEKNQKTNIMSLVTIIINILLPPLAVFLKHGLGVTFLISLLLTALGWIPGVIHAFYVNGK</sequence>
<feature type="transmembrane region" description="Helical" evidence="6">
    <location>
        <begin position="46"/>
        <end position="69"/>
    </location>
</feature>
<comment type="caution">
    <text evidence="7">The sequence shown here is derived from an EMBL/GenBank/DDBJ whole genome shotgun (WGS) entry which is preliminary data.</text>
</comment>
<evidence type="ECO:0000313" key="7">
    <source>
        <dbReference type="EMBL" id="RKS53201.1"/>
    </source>
</evidence>
<organism evidence="7 8">
    <name type="scientific">Gillisia mitskevichiae</name>
    <dbReference type="NCBI Taxonomy" id="270921"/>
    <lineage>
        <taxon>Bacteria</taxon>
        <taxon>Pseudomonadati</taxon>
        <taxon>Bacteroidota</taxon>
        <taxon>Flavobacteriia</taxon>
        <taxon>Flavobacteriales</taxon>
        <taxon>Flavobacteriaceae</taxon>
        <taxon>Gillisia</taxon>
    </lineage>
</organism>
<evidence type="ECO:0000256" key="4">
    <source>
        <dbReference type="ARBA" id="ARBA00022989"/>
    </source>
</evidence>
<dbReference type="PANTHER" id="PTHR21659">
    <property type="entry name" value="HYDROPHOBIC PROTEIN RCI2 LOW TEMPERATURE AND SALT RESPONSIVE PROTEIN LTI6 -RELATED"/>
    <property type="match status" value="1"/>
</dbReference>
<comment type="similarity">
    <text evidence="2">Belongs to the UPF0057 (PMP3) family.</text>
</comment>
<gene>
    <name evidence="7" type="ORF">BC962_1450</name>
</gene>
<dbReference type="EMBL" id="RBLG01000002">
    <property type="protein sequence ID" value="RKS53201.1"/>
    <property type="molecule type" value="Genomic_DNA"/>
</dbReference>
<name>A0A495PRI7_9FLAO</name>